<gene>
    <name evidence="1" type="ORF">E5331_17350</name>
</gene>
<comment type="caution">
    <text evidence="1">The sequence shown here is derived from an EMBL/GenBank/DDBJ whole genome shotgun (WGS) entry which is preliminary data.</text>
</comment>
<name>A0AC61RAW7_9BACT</name>
<keyword evidence="2" id="KW-1185">Reference proteome</keyword>
<dbReference type="EMBL" id="SRYB01000036">
    <property type="protein sequence ID" value="TGY76792.1"/>
    <property type="molecule type" value="Genomic_DNA"/>
</dbReference>
<sequence>MSTQYRGIGKTGLVIAAMVMLAMTAITFMLRPSERITGELGICLPSPNTWNIPPISSWMINTVLLGAIAAGGFFLNRTHNFIRSTQPVLPAMFLVLAGSNPWLNYYLSSSTLICVVNLLALSILFGEYKSHNATQAMFAIGTFFSVGSMFQYAFLPMTVAYIVGAIMMKAFRIKEFLALCMGLVAPYWVGVGLGLIHPDWFTVPEFTNLFSDFAKASEIVVLAVSVGVAIFCGALLALNNSIKLYAGNSRVNALNMTITILGVVCVVCIFVDFSNMLAYLGTLYFTVSVQVANLCALWRMRREWIAVAVPAFVYVIFFILMIVNGGSPG</sequence>
<dbReference type="Proteomes" id="UP000306319">
    <property type="component" value="Unassembled WGS sequence"/>
</dbReference>
<reference evidence="1" key="1">
    <citation type="submission" date="2019-04" db="EMBL/GenBank/DDBJ databases">
        <title>Microbes associate with the intestines of laboratory mice.</title>
        <authorList>
            <person name="Navarre W."/>
            <person name="Wong E."/>
            <person name="Huang K."/>
            <person name="Tropini C."/>
            <person name="Ng K."/>
            <person name="Yu B."/>
        </authorList>
    </citation>
    <scope>NUCLEOTIDE SEQUENCE</scope>
    <source>
        <strain evidence="1">NM04_E33</strain>
    </source>
</reference>
<protein>
    <submittedName>
        <fullName evidence="1">Uncharacterized protein</fullName>
    </submittedName>
</protein>
<accession>A0AC61RAW7</accession>
<proteinExistence type="predicted"/>
<evidence type="ECO:0000313" key="1">
    <source>
        <dbReference type="EMBL" id="TGY76792.1"/>
    </source>
</evidence>
<evidence type="ECO:0000313" key="2">
    <source>
        <dbReference type="Proteomes" id="UP000306319"/>
    </source>
</evidence>
<organism evidence="1 2">
    <name type="scientific">Lepagella muris</name>
    <dbReference type="NCBI Taxonomy" id="3032870"/>
    <lineage>
        <taxon>Bacteria</taxon>
        <taxon>Pseudomonadati</taxon>
        <taxon>Bacteroidota</taxon>
        <taxon>Bacteroidia</taxon>
        <taxon>Bacteroidales</taxon>
        <taxon>Muribaculaceae</taxon>
        <taxon>Lepagella</taxon>
    </lineage>
</organism>